<evidence type="ECO:0000259" key="2">
    <source>
        <dbReference type="Pfam" id="PF20151"/>
    </source>
</evidence>
<proteinExistence type="predicted"/>
<reference evidence="3 4" key="1">
    <citation type="submission" date="2014-06" db="EMBL/GenBank/DDBJ databases">
        <title>Evolutionary Origins and Diversification of the Mycorrhizal Mutualists.</title>
        <authorList>
            <consortium name="DOE Joint Genome Institute"/>
            <consortium name="Mycorrhizal Genomics Consortium"/>
            <person name="Kohler A."/>
            <person name="Kuo A."/>
            <person name="Nagy L.G."/>
            <person name="Floudas D."/>
            <person name="Copeland A."/>
            <person name="Barry K.W."/>
            <person name="Cichocki N."/>
            <person name="Veneault-Fourrey C."/>
            <person name="LaButti K."/>
            <person name="Lindquist E.A."/>
            <person name="Lipzen A."/>
            <person name="Lundell T."/>
            <person name="Morin E."/>
            <person name="Murat C."/>
            <person name="Riley R."/>
            <person name="Ohm R."/>
            <person name="Sun H."/>
            <person name="Tunlid A."/>
            <person name="Henrissat B."/>
            <person name="Grigoriev I.V."/>
            <person name="Hibbett D.S."/>
            <person name="Martin F."/>
        </authorList>
    </citation>
    <scope>NUCLEOTIDE SEQUENCE [LARGE SCALE GENOMIC DNA]</scope>
    <source>
        <strain evidence="3 4">SS14</strain>
    </source>
</reference>
<protein>
    <recommendedName>
        <fullName evidence="2">DUF6533 domain-containing protein</fullName>
    </recommendedName>
</protein>
<keyword evidence="1" id="KW-0812">Transmembrane</keyword>
<name>A0A0C9VJP7_SPHS4</name>
<keyword evidence="1" id="KW-0472">Membrane</keyword>
<feature type="transmembrane region" description="Helical" evidence="1">
    <location>
        <begin position="123"/>
        <end position="146"/>
    </location>
</feature>
<keyword evidence="4" id="KW-1185">Reference proteome</keyword>
<keyword evidence="1" id="KW-1133">Transmembrane helix</keyword>
<gene>
    <name evidence="3" type="ORF">M422DRAFT_259742</name>
</gene>
<evidence type="ECO:0000256" key="1">
    <source>
        <dbReference type="SAM" id="Phobius"/>
    </source>
</evidence>
<dbReference type="Pfam" id="PF20151">
    <property type="entry name" value="DUF6533"/>
    <property type="match status" value="1"/>
</dbReference>
<sequence>MDTVSIAELTQEYFYSSVNSYADMAALVYDTLLTLEDEVTLIWRKKFGLGSILYLLARYCIIAQTSIGYCSDIINYEGIGSLKSFHNENDKSNNIHNQAELGSAISIHSLLIGRAYAVSGGKLYVAAGLGLILASSIGIAISSLLLETINAFNFSSVYLTLVSAILVCRFILQLRKFNARVQTVPSVNIASTPGIRGRLQHIHETIIEEFGNSGMEYDLEMENDMTELEGDTSASINSEVHITAEEFPWAINPVEDVAGPSEIRSRGRGVDEEV</sequence>
<evidence type="ECO:0000313" key="4">
    <source>
        <dbReference type="Proteomes" id="UP000054279"/>
    </source>
</evidence>
<feature type="transmembrane region" description="Helical" evidence="1">
    <location>
        <begin position="152"/>
        <end position="172"/>
    </location>
</feature>
<organism evidence="3 4">
    <name type="scientific">Sphaerobolus stellatus (strain SS14)</name>
    <dbReference type="NCBI Taxonomy" id="990650"/>
    <lineage>
        <taxon>Eukaryota</taxon>
        <taxon>Fungi</taxon>
        <taxon>Dikarya</taxon>
        <taxon>Basidiomycota</taxon>
        <taxon>Agaricomycotina</taxon>
        <taxon>Agaricomycetes</taxon>
        <taxon>Phallomycetidae</taxon>
        <taxon>Geastrales</taxon>
        <taxon>Sphaerobolaceae</taxon>
        <taxon>Sphaerobolus</taxon>
    </lineage>
</organism>
<dbReference type="EMBL" id="KN837167">
    <property type="protein sequence ID" value="KIJ37651.1"/>
    <property type="molecule type" value="Genomic_DNA"/>
</dbReference>
<dbReference type="AlphaFoldDB" id="A0A0C9VJP7"/>
<feature type="domain" description="DUF6533" evidence="2">
    <location>
        <begin position="25"/>
        <end position="62"/>
    </location>
</feature>
<dbReference type="OrthoDB" id="3251775at2759"/>
<dbReference type="HOGENOM" id="CLU_065006_0_0_1"/>
<dbReference type="Proteomes" id="UP000054279">
    <property type="component" value="Unassembled WGS sequence"/>
</dbReference>
<accession>A0A0C9VJP7</accession>
<evidence type="ECO:0000313" key="3">
    <source>
        <dbReference type="EMBL" id="KIJ37651.1"/>
    </source>
</evidence>
<dbReference type="InterPro" id="IPR045340">
    <property type="entry name" value="DUF6533"/>
</dbReference>